<sequence length="47" mass="5556">MNQLRQHINVLGLQIKQMQAQTDRVKVSLARKWKQAGPLSSRTRRQR</sequence>
<name>Q38ER0_TRYB2</name>
<reference evidence="1 2" key="2">
    <citation type="journal article" date="2005" name="Science">
        <title>The genome of the African trypanosome Trypanosoma brucei.</title>
        <authorList>
            <person name="Berriman M."/>
            <person name="Ghedin E."/>
            <person name="Hertz-Fowler C."/>
            <person name="Blandin G."/>
            <person name="Renauld H."/>
            <person name="Bartholomeu D.C."/>
            <person name="Lennard N.J."/>
            <person name="Caler E."/>
            <person name="Hamlin N.E."/>
            <person name="Haas B."/>
            <person name="Bohme U."/>
            <person name="Hannick L."/>
            <person name="Aslett M.A."/>
            <person name="Shallom J."/>
            <person name="Marcello L."/>
            <person name="Hou L."/>
            <person name="Wickstead B."/>
            <person name="Alsmark U.C."/>
            <person name="Arrowsmith C."/>
            <person name="Atkin R.J."/>
            <person name="Barron A.J."/>
            <person name="Bringaud F."/>
            <person name="Brooks K."/>
            <person name="Carrington M."/>
            <person name="Cherevach I."/>
            <person name="Chillingworth T.J."/>
            <person name="Churcher C."/>
            <person name="Clark L.N."/>
            <person name="Corton C.H."/>
            <person name="Cronin A."/>
            <person name="Davies R.M."/>
            <person name="Doggett J."/>
            <person name="Djikeng A."/>
            <person name="Feldblyum T."/>
            <person name="Field M.C."/>
            <person name="Fraser A."/>
            <person name="Goodhead I."/>
            <person name="Hance Z."/>
            <person name="Harper D."/>
            <person name="Harris B.R."/>
            <person name="Hauser H."/>
            <person name="Hostetler J."/>
            <person name="Ivens A."/>
            <person name="Jagels K."/>
            <person name="Johnson D."/>
            <person name="Johnson J."/>
            <person name="Jones K."/>
            <person name="Kerhornou A.X."/>
            <person name="Koo H."/>
            <person name="Larke N."/>
            <person name="Landfear S."/>
            <person name="Larkin C."/>
            <person name="Leech V."/>
            <person name="Line A."/>
            <person name="Lord A."/>
            <person name="Macleod A."/>
            <person name="Mooney P.J."/>
            <person name="Moule S."/>
            <person name="Martin D.M."/>
            <person name="Morgan G.W."/>
            <person name="Mungall K."/>
            <person name="Norbertczak H."/>
            <person name="Ormond D."/>
            <person name="Pai G."/>
            <person name="Peacock C.S."/>
            <person name="Peterson J."/>
            <person name="Quail M.A."/>
            <person name="Rabbinowitsch E."/>
            <person name="Rajandream M.A."/>
            <person name="Reitter C."/>
            <person name="Salzberg S.L."/>
            <person name="Sanders M."/>
            <person name="Schobel S."/>
            <person name="Sharp S."/>
            <person name="Simmonds M."/>
            <person name="Simpson A.J."/>
            <person name="Tallon L."/>
            <person name="Turner C.M."/>
            <person name="Tait A."/>
            <person name="Tivey A.R."/>
            <person name="Van Aken S."/>
            <person name="Walker D."/>
            <person name="Wanless D."/>
            <person name="Wang S."/>
            <person name="White B."/>
            <person name="White O."/>
            <person name="Whitehead S."/>
            <person name="Woodward J."/>
            <person name="Wortman J."/>
            <person name="Adams M.D."/>
            <person name="Embley T.M."/>
            <person name="Gull K."/>
            <person name="Ullu E."/>
            <person name="Barry J.D."/>
            <person name="Fairlamb A.H."/>
            <person name="Opperdoes F."/>
            <person name="Barrell B.G."/>
            <person name="Donelson J.E."/>
            <person name="Hall N."/>
            <person name="Fraser C.M."/>
            <person name="Melville S.E."/>
            <person name="El-Sayed N.M."/>
        </authorList>
    </citation>
    <scope>NUCLEOTIDE SEQUENCE [LARGE SCALE GENOMIC DNA]</scope>
    <source>
        <strain evidence="1 2">927/4 GUTat10.1</strain>
    </source>
</reference>
<protein>
    <submittedName>
        <fullName evidence="1">Uncharacterized protein</fullName>
    </submittedName>
</protein>
<gene>
    <name evidence="1" type="ORF">Tb09.160.4960</name>
</gene>
<dbReference type="KEGG" id="tbr:Tb09.160.4960"/>
<dbReference type="PaxDb" id="5691-EAN76710"/>
<evidence type="ECO:0000313" key="2">
    <source>
        <dbReference type="Proteomes" id="UP000008524"/>
    </source>
</evidence>
<dbReference type="InParanoid" id="Q38ER0"/>
<dbReference type="AlphaFoldDB" id="Q38ER0"/>
<dbReference type="RefSeq" id="XP_827040.1">
    <property type="nucleotide sequence ID" value="XM_821947.1"/>
</dbReference>
<dbReference type="GeneID" id="3660176"/>
<proteinExistence type="predicted"/>
<reference evidence="1 2" key="1">
    <citation type="journal article" date="2005" name="Science">
        <title>Comparative genomics of trypanosomatid parasitic protozoa.</title>
        <authorList>
            <person name="El-Sayed N.M."/>
            <person name="Myler P.J."/>
            <person name="Blandin G."/>
            <person name="Berriman M."/>
            <person name="Crabtree J."/>
            <person name="Aggarwal G."/>
            <person name="Caler E."/>
            <person name="Renauld H."/>
            <person name="Worthey E.A."/>
            <person name="Hertz-Fowler C."/>
            <person name="Ghedin E."/>
            <person name="Peacock C."/>
            <person name="Bartholomeu D.C."/>
            <person name="Haas B.J."/>
            <person name="Tran A.N."/>
            <person name="Wortman J.R."/>
            <person name="Alsmark U.C."/>
            <person name="Angiuoli S."/>
            <person name="Anupama A."/>
            <person name="Badger J."/>
            <person name="Bringaud F."/>
            <person name="Cadag E."/>
            <person name="Carlton J.M."/>
            <person name="Cerqueira G.C."/>
            <person name="Creasy T."/>
            <person name="Delcher A.L."/>
            <person name="Djikeng A."/>
            <person name="Embley T.M."/>
            <person name="Hauser C."/>
            <person name="Ivens A.C."/>
            <person name="Kummerfeld S.K."/>
            <person name="Pereira-Leal J.B."/>
            <person name="Nilsson D."/>
            <person name="Peterson J."/>
            <person name="Salzberg S.L."/>
            <person name="Shallom J."/>
            <person name="Silva J.C."/>
            <person name="Sundaram J."/>
            <person name="Westenberger S."/>
            <person name="White O."/>
            <person name="Melville S.E."/>
            <person name="Donelson J.E."/>
            <person name="Andersson B."/>
            <person name="Stuart K.D."/>
            <person name="Hall N."/>
        </authorList>
    </citation>
    <scope>NUCLEOTIDE SEQUENCE [LARGE SCALE GENOMIC DNA]</scope>
    <source>
        <strain evidence="1 2">927/4 GUTat10.1</strain>
    </source>
</reference>
<keyword evidence="2" id="KW-1185">Reference proteome</keyword>
<dbReference type="Proteomes" id="UP000008524">
    <property type="component" value="Chromosome 9"/>
</dbReference>
<evidence type="ECO:0000313" key="1">
    <source>
        <dbReference type="EMBL" id="EAN76710.1"/>
    </source>
</evidence>
<accession>Q38ER0</accession>
<dbReference type="EMBL" id="CM000207">
    <property type="protein sequence ID" value="EAN76710.1"/>
    <property type="molecule type" value="Genomic_DNA"/>
</dbReference>
<organism evidence="1 2">
    <name type="scientific">Trypanosoma brucei brucei (strain 927/4 GUTat10.1)</name>
    <dbReference type="NCBI Taxonomy" id="185431"/>
    <lineage>
        <taxon>Eukaryota</taxon>
        <taxon>Discoba</taxon>
        <taxon>Euglenozoa</taxon>
        <taxon>Kinetoplastea</taxon>
        <taxon>Metakinetoplastina</taxon>
        <taxon>Trypanosomatida</taxon>
        <taxon>Trypanosomatidae</taxon>
        <taxon>Trypanosoma</taxon>
    </lineage>
</organism>